<dbReference type="InterPro" id="IPR016186">
    <property type="entry name" value="C-type_lectin-like/link_sf"/>
</dbReference>
<sequence length="158" mass="18187">MNSGNGIVLFSSTRFQKMFSLPVFFLEFLQSSSPQRQYHLITKQKSWPSAQAYCREHYADLATVENEVDRNNIQREAQRLGLMSEAWVGLYNDIDSWRCSRKDIPLKWTRWGRDEPNNQFGEEECVTAGSGQTTPVLHPSSGLHMSLITLWAMRTVVV</sequence>
<reference evidence="2" key="3">
    <citation type="submission" date="2025-08" db="UniProtKB">
        <authorList>
            <consortium name="Ensembl"/>
        </authorList>
    </citation>
    <scope>IDENTIFICATION</scope>
</reference>
<dbReference type="SUPFAM" id="SSF56436">
    <property type="entry name" value="C-type lectin-like"/>
    <property type="match status" value="1"/>
</dbReference>
<dbReference type="Proteomes" id="UP000018467">
    <property type="component" value="Unassembled WGS sequence"/>
</dbReference>
<accession>W5LQP1</accession>
<dbReference type="eggNOG" id="ENOG502SUUK">
    <property type="taxonomic scope" value="Eukaryota"/>
</dbReference>
<dbReference type="PANTHER" id="PTHR45784:SF3">
    <property type="entry name" value="C-TYPE LECTIN DOMAIN FAMILY 4 MEMBER K-LIKE-RELATED"/>
    <property type="match status" value="1"/>
</dbReference>
<dbReference type="Pfam" id="PF00059">
    <property type="entry name" value="Lectin_C"/>
    <property type="match status" value="1"/>
</dbReference>
<dbReference type="Gene3D" id="3.10.100.10">
    <property type="entry name" value="Mannose-Binding Protein A, subunit A"/>
    <property type="match status" value="1"/>
</dbReference>
<dbReference type="InterPro" id="IPR016187">
    <property type="entry name" value="CTDL_fold"/>
</dbReference>
<keyword evidence="3" id="KW-1185">Reference proteome</keyword>
<proteinExistence type="predicted"/>
<organism evidence="2 3">
    <name type="scientific">Astyanax mexicanus</name>
    <name type="common">Blind cave fish</name>
    <name type="synonym">Astyanax fasciatus mexicanus</name>
    <dbReference type="NCBI Taxonomy" id="7994"/>
    <lineage>
        <taxon>Eukaryota</taxon>
        <taxon>Metazoa</taxon>
        <taxon>Chordata</taxon>
        <taxon>Craniata</taxon>
        <taxon>Vertebrata</taxon>
        <taxon>Euteleostomi</taxon>
        <taxon>Actinopterygii</taxon>
        <taxon>Neopterygii</taxon>
        <taxon>Teleostei</taxon>
        <taxon>Ostariophysi</taxon>
        <taxon>Characiformes</taxon>
        <taxon>Characoidei</taxon>
        <taxon>Acestrorhamphidae</taxon>
        <taxon>Acestrorhamphinae</taxon>
        <taxon>Astyanax</taxon>
    </lineage>
</organism>
<evidence type="ECO:0000313" key="2">
    <source>
        <dbReference type="Ensembl" id="ENSAMXP00000022462.2"/>
    </source>
</evidence>
<dbReference type="AlphaFoldDB" id="W5LQP1"/>
<dbReference type="InterPro" id="IPR001304">
    <property type="entry name" value="C-type_lectin-like"/>
</dbReference>
<dbReference type="PROSITE" id="PS50041">
    <property type="entry name" value="C_TYPE_LECTIN_2"/>
    <property type="match status" value="1"/>
</dbReference>
<reference evidence="3" key="2">
    <citation type="journal article" date="2014" name="Nat. Commun.">
        <title>The cavefish genome reveals candidate genes for eye loss.</title>
        <authorList>
            <person name="McGaugh S.E."/>
            <person name="Gross J.B."/>
            <person name="Aken B."/>
            <person name="Blin M."/>
            <person name="Borowsky R."/>
            <person name="Chalopin D."/>
            <person name="Hinaux H."/>
            <person name="Jeffery W.R."/>
            <person name="Keene A."/>
            <person name="Ma L."/>
            <person name="Minx P."/>
            <person name="Murphy D."/>
            <person name="O'Quin K.E."/>
            <person name="Retaux S."/>
            <person name="Rohner N."/>
            <person name="Searle S.M."/>
            <person name="Stahl B.A."/>
            <person name="Tabin C."/>
            <person name="Volff J.N."/>
            <person name="Yoshizawa M."/>
            <person name="Warren W.C."/>
        </authorList>
    </citation>
    <scope>NUCLEOTIDE SEQUENCE [LARGE SCALE GENOMIC DNA]</scope>
    <source>
        <strain evidence="3">female</strain>
    </source>
</reference>
<dbReference type="HOGENOM" id="CLU_061186_2_0_1"/>
<evidence type="ECO:0000259" key="1">
    <source>
        <dbReference type="PROSITE" id="PS50041"/>
    </source>
</evidence>
<name>W5LQP1_ASTMX</name>
<dbReference type="GeneTree" id="ENSGT01110000267346"/>
<dbReference type="Ensembl" id="ENSAMXT00000022462.2">
    <property type="protein sequence ID" value="ENSAMXP00000022462.2"/>
    <property type="gene ID" value="ENSAMXG00000021809.2"/>
</dbReference>
<dbReference type="PANTHER" id="PTHR45784">
    <property type="entry name" value="C-TYPE LECTIN DOMAIN FAMILY 20 MEMBER A-RELATED"/>
    <property type="match status" value="1"/>
</dbReference>
<reference evidence="2" key="4">
    <citation type="submission" date="2025-09" db="UniProtKB">
        <authorList>
            <consortium name="Ensembl"/>
        </authorList>
    </citation>
    <scope>IDENTIFICATION</scope>
</reference>
<feature type="domain" description="C-type lectin" evidence="1">
    <location>
        <begin position="38"/>
        <end position="132"/>
    </location>
</feature>
<dbReference type="InParanoid" id="W5LQP1"/>
<evidence type="ECO:0000313" key="3">
    <source>
        <dbReference type="Proteomes" id="UP000018467"/>
    </source>
</evidence>
<reference evidence="3" key="1">
    <citation type="submission" date="2013-03" db="EMBL/GenBank/DDBJ databases">
        <authorList>
            <person name="Jeffery W."/>
            <person name="Warren W."/>
            <person name="Wilson R.K."/>
        </authorList>
    </citation>
    <scope>NUCLEOTIDE SEQUENCE</scope>
    <source>
        <strain evidence="3">female</strain>
    </source>
</reference>
<protein>
    <recommendedName>
        <fullName evidence="1">C-type lectin domain-containing protein</fullName>
    </recommendedName>
</protein>